<feature type="domain" description="Glycosyltransferase 2-like" evidence="1">
    <location>
        <begin position="470"/>
        <end position="588"/>
    </location>
</feature>
<dbReference type="EMBL" id="SPQB01000076">
    <property type="protein sequence ID" value="TFU29868.1"/>
    <property type="molecule type" value="Genomic_DNA"/>
</dbReference>
<keyword evidence="2" id="KW-0808">Transferase</keyword>
<dbReference type="SUPFAM" id="SSF53448">
    <property type="entry name" value="Nucleotide-diphospho-sugar transferases"/>
    <property type="match status" value="1"/>
</dbReference>
<protein>
    <submittedName>
        <fullName evidence="2">Glycosyltransferase</fullName>
    </submittedName>
</protein>
<dbReference type="Pfam" id="PF00535">
    <property type="entry name" value="Glycos_transf_2"/>
    <property type="match status" value="1"/>
</dbReference>
<reference evidence="2 3" key="1">
    <citation type="submission" date="2019-03" db="EMBL/GenBank/DDBJ databases">
        <title>Diversity of the mouse oral microbiome.</title>
        <authorList>
            <person name="Joseph S."/>
            <person name="Aduse-Opoku J."/>
            <person name="Curtis M."/>
            <person name="Wade W."/>
            <person name="Hashim A."/>
        </authorList>
    </citation>
    <scope>NUCLEOTIDE SEQUENCE [LARGE SCALE GENOMIC DNA]</scope>
    <source>
        <strain evidence="2 3">P1012</strain>
    </source>
</reference>
<proteinExistence type="predicted"/>
<dbReference type="AlphaFoldDB" id="A0A4Y9FNN6"/>
<evidence type="ECO:0000313" key="2">
    <source>
        <dbReference type="EMBL" id="TFU29868.1"/>
    </source>
</evidence>
<gene>
    <name evidence="2" type="ORF">E4U02_15360</name>
</gene>
<dbReference type="CDD" id="cd04186">
    <property type="entry name" value="GT_2_like_c"/>
    <property type="match status" value="1"/>
</dbReference>
<dbReference type="PANTHER" id="PTHR43179">
    <property type="entry name" value="RHAMNOSYLTRANSFERASE WBBL"/>
    <property type="match status" value="1"/>
</dbReference>
<organism evidence="2 3">
    <name type="scientific">Microbacterium paludicola</name>
    <dbReference type="NCBI Taxonomy" id="300019"/>
    <lineage>
        <taxon>Bacteria</taxon>
        <taxon>Bacillati</taxon>
        <taxon>Actinomycetota</taxon>
        <taxon>Actinomycetes</taxon>
        <taxon>Micrococcales</taxon>
        <taxon>Microbacteriaceae</taxon>
        <taxon>Microbacterium</taxon>
    </lineage>
</organism>
<name>A0A4Y9FNN6_9MICO</name>
<dbReference type="OrthoDB" id="153025at2"/>
<comment type="caution">
    <text evidence="2">The sequence shown here is derived from an EMBL/GenBank/DDBJ whole genome shotgun (WGS) entry which is preliminary data.</text>
</comment>
<dbReference type="RefSeq" id="WP_135115679.1">
    <property type="nucleotide sequence ID" value="NZ_JADGLL010000076.1"/>
</dbReference>
<dbReference type="InterPro" id="IPR029044">
    <property type="entry name" value="Nucleotide-diphossugar_trans"/>
</dbReference>
<dbReference type="PANTHER" id="PTHR43179:SF7">
    <property type="entry name" value="RHAMNOSYLTRANSFERASE WBBL"/>
    <property type="match status" value="1"/>
</dbReference>
<accession>A0A4Y9FNN6</accession>
<dbReference type="Proteomes" id="UP000298358">
    <property type="component" value="Unassembled WGS sequence"/>
</dbReference>
<dbReference type="Gene3D" id="3.40.50.2000">
    <property type="entry name" value="Glycogen Phosphorylase B"/>
    <property type="match status" value="1"/>
</dbReference>
<evidence type="ECO:0000259" key="1">
    <source>
        <dbReference type="Pfam" id="PF00535"/>
    </source>
</evidence>
<dbReference type="GO" id="GO:0016740">
    <property type="term" value="F:transferase activity"/>
    <property type="evidence" value="ECO:0007669"/>
    <property type="project" value="UniProtKB-KW"/>
</dbReference>
<dbReference type="SUPFAM" id="SSF53756">
    <property type="entry name" value="UDP-Glycosyltransferase/glycogen phosphorylase"/>
    <property type="match status" value="1"/>
</dbReference>
<dbReference type="Gene3D" id="3.90.550.10">
    <property type="entry name" value="Spore Coat Polysaccharide Biosynthesis Protein SpsA, Chain A"/>
    <property type="match status" value="1"/>
</dbReference>
<evidence type="ECO:0000313" key="3">
    <source>
        <dbReference type="Proteomes" id="UP000298358"/>
    </source>
</evidence>
<dbReference type="Pfam" id="PF13692">
    <property type="entry name" value="Glyco_trans_1_4"/>
    <property type="match status" value="1"/>
</dbReference>
<dbReference type="InterPro" id="IPR001173">
    <property type="entry name" value="Glyco_trans_2-like"/>
</dbReference>
<keyword evidence="3" id="KW-1185">Reference proteome</keyword>
<sequence>MSDTTISILGCQAGVITVASDAPDFAGQYALSCGERLVPFEFVEESAAPSQRIAGRNLVHNGDFAAEPEEWAVVSQDEPIKVARDISDEYVLSGGHTAYMEVAPTVSSVTLRYMDPVFGGALPALGGHTYTASGLFGVHRGHGRFRLQALDGAGRIVAEKSELLRNSHRAGVQVSDYQSVRVRLTLPPEAVCVRLEIEFLGYLHEGVSVNPNAFLFFTRCAIALSGASSAPRPWSGKEEGTDGLLSVIARSDSMALYEAQVDVEAAEGAQELHIVALDSVPPRVVASYQLADTSRANAYFEPMSGNTVALQISGYDGPVVVSIDGSAAQTVEKSDVPGAPRTVSIPVAGKYCDGAAHTLECRTFDGARVLARDVQLLPYTLTPWSVIQEHSTSPFPYHLAPAAAHRYRSVLEQLSGAQEALGSASDAQASGIARRLADIPRLHSVLAHGFEQLHTFEPLEFPKVDRPTVSVVIPVHNKFNVTYFCLVALLFARNKVSFEVIVVDDGSTDETLSIQDVVSNITVCRNETAQGFVRACNLGAANARGEYIVLLNNDTEPTAGWLDELLTAFDNFTRVGMAGSKLLYPDGRLQEAGGIVWNTGNPWNYGRGQNPRDPKYSYARQADYLSGAAVMVPTSVWQEVKGLSDEFAPAYFEDTDLAFKVRNAGYTTWFVPTSVVYHYEGISNGTDVNTTSGLKRFQEINRPKFKRKWAAAVRAHRSDGVDPDLEKDRGIIGRALFIDYTTPKPDIDAGGHAAIQEMRLVQSLGYKVTFAPTNLAYMGRYDDELNRLGVETITAPFYLSVDDLLRDRGSEFDVVYVTRYYIMQDVIESIRAYAPNAKVIFNNADLHFLRELRGAVASGSADGIARATTVRDQELEQMRNADLVLSYNEVEHSVILSHNLDSTRVAKCPWVIDTREQDAIRGYEEREGIAFLGGYGHPPNVEAVEFFVGSVVPKLRDRLPGVKFNIYGSRMGANLRGLKDDVVNPVGYVETVDEVYDNNRVFVAPLLSGAGIKGKVLGALAHGIPTVLSSVAAEGTGLRDEVECLIVDIDADAWADAIVAVYEDRKLWESLSASGTTYTRKYYSFARGRELMRSAFEQIGLFDSISIAQPLPDETLGA</sequence>